<evidence type="ECO:0000313" key="4">
    <source>
        <dbReference type="Proteomes" id="UP000032142"/>
    </source>
</evidence>
<feature type="domain" description="Retrotransposon gag" evidence="2">
    <location>
        <begin position="136"/>
        <end position="190"/>
    </location>
</feature>
<dbReference type="InterPro" id="IPR005162">
    <property type="entry name" value="Retrotrans_gag_dom"/>
</dbReference>
<keyword evidence="4" id="KW-1185">Reference proteome</keyword>
<evidence type="ECO:0000259" key="2">
    <source>
        <dbReference type="Pfam" id="PF03732"/>
    </source>
</evidence>
<gene>
    <name evidence="3" type="ORF">F383_16817</name>
</gene>
<evidence type="ECO:0000256" key="1">
    <source>
        <dbReference type="SAM" id="MobiDB-lite"/>
    </source>
</evidence>
<accession>A0A0B0NVE7</accession>
<dbReference type="Pfam" id="PF03732">
    <property type="entry name" value="Retrotrans_gag"/>
    <property type="match status" value="1"/>
</dbReference>
<evidence type="ECO:0000313" key="3">
    <source>
        <dbReference type="EMBL" id="KHG15076.1"/>
    </source>
</evidence>
<name>A0A0B0NVE7_GOSAR</name>
<protein>
    <recommendedName>
        <fullName evidence="2">Retrotransposon gag domain-containing protein</fullName>
    </recommendedName>
</protein>
<dbReference type="AlphaFoldDB" id="A0A0B0NVE7"/>
<feature type="compositionally biased region" description="Basic and acidic residues" evidence="1">
    <location>
        <begin position="1"/>
        <end position="12"/>
    </location>
</feature>
<dbReference type="EMBL" id="KN402901">
    <property type="protein sequence ID" value="KHG15076.1"/>
    <property type="molecule type" value="Genomic_DNA"/>
</dbReference>
<feature type="region of interest" description="Disordered" evidence="1">
    <location>
        <begin position="1"/>
        <end position="33"/>
    </location>
</feature>
<proteinExistence type="predicted"/>
<reference evidence="4" key="1">
    <citation type="submission" date="2014-09" db="EMBL/GenBank/DDBJ databases">
        <authorList>
            <person name="Mudge J."/>
            <person name="Ramaraj T."/>
            <person name="Lindquist I.E."/>
            <person name="Bharti A.K."/>
            <person name="Sundararajan A."/>
            <person name="Cameron C.T."/>
            <person name="Woodward J.E."/>
            <person name="May G.D."/>
            <person name="Brubaker C."/>
            <person name="Broadhvest J."/>
            <person name="Wilkins T.A."/>
        </authorList>
    </citation>
    <scope>NUCLEOTIDE SEQUENCE</scope>
    <source>
        <strain evidence="4">cv. AKA8401</strain>
    </source>
</reference>
<dbReference type="Proteomes" id="UP000032142">
    <property type="component" value="Unassembled WGS sequence"/>
</dbReference>
<sequence length="190" mass="22132">MDPDRAEADDFKSVAPTPAHGTVPVESRPISSSHEVEAKQAFYKMMNDWFTQNIQTNPAVQQPPPLNNPSPIPMIPPMIDLMRFNRPHVDKIRKHGAEEFKANDGDDAERAELWLDNTIRVFDELSCTPDECLKCVISLLRDIAYHWWNTLVSVVPKEIVTWEFFQVEFRKKYISQRFIDQKCKEFLELK</sequence>
<organism evidence="3 4">
    <name type="scientific">Gossypium arboreum</name>
    <name type="common">Tree cotton</name>
    <name type="synonym">Gossypium nanking</name>
    <dbReference type="NCBI Taxonomy" id="29729"/>
    <lineage>
        <taxon>Eukaryota</taxon>
        <taxon>Viridiplantae</taxon>
        <taxon>Streptophyta</taxon>
        <taxon>Embryophyta</taxon>
        <taxon>Tracheophyta</taxon>
        <taxon>Spermatophyta</taxon>
        <taxon>Magnoliopsida</taxon>
        <taxon>eudicotyledons</taxon>
        <taxon>Gunneridae</taxon>
        <taxon>Pentapetalae</taxon>
        <taxon>rosids</taxon>
        <taxon>malvids</taxon>
        <taxon>Malvales</taxon>
        <taxon>Malvaceae</taxon>
        <taxon>Malvoideae</taxon>
        <taxon>Gossypium</taxon>
    </lineage>
</organism>